<keyword evidence="2" id="KW-1185">Reference proteome</keyword>
<name>A0A1D8URQ1_9PROT</name>
<sequence length="62" mass="6961">MNLPHENEEQDFSKMRHDVRNILSTALLAADSLASNADSNVQRQAQTIIAAIELATDRLRKK</sequence>
<dbReference type="KEGG" id="kba:A0U89_03395"/>
<dbReference type="RefSeq" id="WP_070402106.1">
    <property type="nucleotide sequence ID" value="NZ_BJVW01000002.1"/>
</dbReference>
<proteinExistence type="predicted"/>
<accession>A0A1D8URQ1</accession>
<dbReference type="AlphaFoldDB" id="A0A1D8URQ1"/>
<evidence type="ECO:0000313" key="2">
    <source>
        <dbReference type="Proteomes" id="UP000179145"/>
    </source>
</evidence>
<protein>
    <submittedName>
        <fullName evidence="1">Uncharacterized protein</fullName>
    </submittedName>
</protein>
<dbReference type="EMBL" id="CP014674">
    <property type="protein sequence ID" value="AOX16323.1"/>
    <property type="molecule type" value="Genomic_DNA"/>
</dbReference>
<reference evidence="1 2" key="1">
    <citation type="journal article" date="2016" name="Microb. Cell Fact.">
        <title>Dissection of exopolysaccharide biosynthesis in Kozakia baliensis.</title>
        <authorList>
            <person name="Brandt J.U."/>
            <person name="Jakob F."/>
            <person name="Behr J."/>
            <person name="Geissler A.J."/>
            <person name="Vogel R.F."/>
        </authorList>
    </citation>
    <scope>NUCLEOTIDE SEQUENCE [LARGE SCALE GENOMIC DNA]</scope>
    <source>
        <strain evidence="1 2">DSM 14400</strain>
    </source>
</reference>
<dbReference type="Proteomes" id="UP000179145">
    <property type="component" value="Chromosome"/>
</dbReference>
<dbReference type="STRING" id="153496.A0U89_03395"/>
<organism evidence="1 2">
    <name type="scientific">Kozakia baliensis</name>
    <dbReference type="NCBI Taxonomy" id="153496"/>
    <lineage>
        <taxon>Bacteria</taxon>
        <taxon>Pseudomonadati</taxon>
        <taxon>Pseudomonadota</taxon>
        <taxon>Alphaproteobacteria</taxon>
        <taxon>Acetobacterales</taxon>
        <taxon>Acetobacteraceae</taxon>
        <taxon>Kozakia</taxon>
    </lineage>
</organism>
<gene>
    <name evidence="1" type="ORF">A0U89_03395</name>
</gene>
<evidence type="ECO:0000313" key="1">
    <source>
        <dbReference type="EMBL" id="AOX16323.1"/>
    </source>
</evidence>